<dbReference type="InterPro" id="IPR011877">
    <property type="entry name" value="Ribokinase"/>
</dbReference>
<dbReference type="Pfam" id="PF00294">
    <property type="entry name" value="PfkB"/>
    <property type="match status" value="1"/>
</dbReference>
<dbReference type="UniPathway" id="UPA00916">
    <property type="reaction ID" value="UER00889"/>
</dbReference>
<dbReference type="OrthoDB" id="9775849at2"/>
<feature type="binding site" evidence="12">
    <location>
        <position position="243"/>
    </location>
    <ligand>
        <name>K(+)</name>
        <dbReference type="ChEBI" id="CHEBI:29103"/>
    </ligand>
</feature>
<keyword evidence="6 12" id="KW-0547">Nucleotide-binding</keyword>
<dbReference type="CDD" id="cd01174">
    <property type="entry name" value="ribokinase"/>
    <property type="match status" value="1"/>
</dbReference>
<comment type="pathway">
    <text evidence="12">Carbohydrate metabolism; D-ribose degradation; D-ribose 5-phosphate from beta-D-ribopyranose: step 2/2.</text>
</comment>
<keyword evidence="9 12" id="KW-0460">Magnesium</keyword>
<protein>
    <recommendedName>
        <fullName evidence="3 12">Ribokinase</fullName>
        <shortName evidence="12">RK</shortName>
        <ecNumber evidence="2 12">2.7.1.15</ecNumber>
    </recommendedName>
</protein>
<keyword evidence="11 12" id="KW-0119">Carbohydrate metabolism</keyword>
<evidence type="ECO:0000256" key="12">
    <source>
        <dbReference type="HAMAP-Rule" id="MF_01987"/>
    </source>
</evidence>
<evidence type="ECO:0000256" key="3">
    <source>
        <dbReference type="ARBA" id="ARBA00016943"/>
    </source>
</evidence>
<dbReference type="GO" id="GO:0046872">
    <property type="term" value="F:metal ion binding"/>
    <property type="evidence" value="ECO:0007669"/>
    <property type="project" value="UniProtKB-KW"/>
</dbReference>
<keyword evidence="12" id="KW-0963">Cytoplasm</keyword>
<proteinExistence type="inferred from homology"/>
<feature type="domain" description="Carbohydrate kinase PfkB" evidence="13">
    <location>
        <begin position="3"/>
        <end position="290"/>
    </location>
</feature>
<feature type="binding site" evidence="12">
    <location>
        <position position="284"/>
    </location>
    <ligand>
        <name>K(+)</name>
        <dbReference type="ChEBI" id="CHEBI:29103"/>
    </ligand>
</feature>
<feature type="binding site" evidence="12">
    <location>
        <position position="279"/>
    </location>
    <ligand>
        <name>K(+)</name>
        <dbReference type="ChEBI" id="CHEBI:29103"/>
    </ligand>
</feature>
<dbReference type="Gene3D" id="3.40.1190.20">
    <property type="match status" value="1"/>
</dbReference>
<dbReference type="InterPro" id="IPR011611">
    <property type="entry name" value="PfkB_dom"/>
</dbReference>
<dbReference type="PANTHER" id="PTHR10584:SF166">
    <property type="entry name" value="RIBOKINASE"/>
    <property type="match status" value="1"/>
</dbReference>
<evidence type="ECO:0000256" key="10">
    <source>
        <dbReference type="ARBA" id="ARBA00022958"/>
    </source>
</evidence>
<dbReference type="EC" id="2.7.1.15" evidence="2 12"/>
<keyword evidence="8 12" id="KW-0067">ATP-binding</keyword>
<dbReference type="GO" id="GO:0004747">
    <property type="term" value="F:ribokinase activity"/>
    <property type="evidence" value="ECO:0007669"/>
    <property type="project" value="UniProtKB-UniRule"/>
</dbReference>
<feature type="active site" description="Proton acceptor" evidence="12">
    <location>
        <position position="249"/>
    </location>
</feature>
<dbReference type="PRINTS" id="PR00990">
    <property type="entry name" value="RIBOKINASE"/>
</dbReference>
<comment type="caution">
    <text evidence="12">Lacks conserved residue(s) required for the propagation of feature annotation.</text>
</comment>
<evidence type="ECO:0000256" key="11">
    <source>
        <dbReference type="ARBA" id="ARBA00023277"/>
    </source>
</evidence>
<comment type="catalytic activity">
    <reaction evidence="12">
        <text>D-ribose + ATP = D-ribose 5-phosphate + ADP + H(+)</text>
        <dbReference type="Rhea" id="RHEA:13697"/>
        <dbReference type="ChEBI" id="CHEBI:15378"/>
        <dbReference type="ChEBI" id="CHEBI:30616"/>
        <dbReference type="ChEBI" id="CHEBI:47013"/>
        <dbReference type="ChEBI" id="CHEBI:78346"/>
        <dbReference type="ChEBI" id="CHEBI:456216"/>
        <dbReference type="EC" id="2.7.1.15"/>
    </reaction>
</comment>
<dbReference type="InterPro" id="IPR029056">
    <property type="entry name" value="Ribokinase-like"/>
</dbReference>
<feature type="binding site" evidence="12">
    <location>
        <begin position="248"/>
        <end position="249"/>
    </location>
    <ligand>
        <name>ATP</name>
        <dbReference type="ChEBI" id="CHEBI:30616"/>
    </ligand>
</feature>
<evidence type="ECO:0000256" key="8">
    <source>
        <dbReference type="ARBA" id="ARBA00022840"/>
    </source>
</evidence>
<dbReference type="GO" id="GO:0005829">
    <property type="term" value="C:cytosol"/>
    <property type="evidence" value="ECO:0007669"/>
    <property type="project" value="TreeGrafter"/>
</dbReference>
<evidence type="ECO:0000313" key="15">
    <source>
        <dbReference type="Proteomes" id="UP000220922"/>
    </source>
</evidence>
<dbReference type="RefSeq" id="WP_097650428.1">
    <property type="nucleotide sequence ID" value="NZ_LYXE01000009.1"/>
</dbReference>
<evidence type="ECO:0000259" key="13">
    <source>
        <dbReference type="Pfam" id="PF00294"/>
    </source>
</evidence>
<evidence type="ECO:0000256" key="1">
    <source>
        <dbReference type="ARBA" id="ARBA00005380"/>
    </source>
</evidence>
<evidence type="ECO:0000256" key="4">
    <source>
        <dbReference type="ARBA" id="ARBA00022679"/>
    </source>
</evidence>
<evidence type="ECO:0000313" key="14">
    <source>
        <dbReference type="EMBL" id="PDW01284.1"/>
    </source>
</evidence>
<keyword evidence="7 12" id="KW-0418">Kinase</keyword>
<evidence type="ECO:0000256" key="2">
    <source>
        <dbReference type="ARBA" id="ARBA00012035"/>
    </source>
</evidence>
<dbReference type="GO" id="GO:0019303">
    <property type="term" value="P:D-ribose catabolic process"/>
    <property type="evidence" value="ECO:0007669"/>
    <property type="project" value="UniProtKB-UniRule"/>
</dbReference>
<keyword evidence="10 12" id="KW-0630">Potassium</keyword>
<feature type="binding site" evidence="12">
    <location>
        <begin position="12"/>
        <end position="14"/>
    </location>
    <ligand>
        <name>substrate</name>
    </ligand>
</feature>
<gene>
    <name evidence="12" type="primary">rbsK</name>
    <name evidence="14" type="ORF">A9Q02_07575</name>
</gene>
<organism evidence="14 15">
    <name type="scientific">Candidatus Chloroploca asiatica</name>
    <dbReference type="NCBI Taxonomy" id="1506545"/>
    <lineage>
        <taxon>Bacteria</taxon>
        <taxon>Bacillati</taxon>
        <taxon>Chloroflexota</taxon>
        <taxon>Chloroflexia</taxon>
        <taxon>Chloroflexales</taxon>
        <taxon>Chloroflexineae</taxon>
        <taxon>Oscillochloridaceae</taxon>
        <taxon>Candidatus Chloroploca</taxon>
    </lineage>
</organism>
<dbReference type="PANTHER" id="PTHR10584">
    <property type="entry name" value="SUGAR KINASE"/>
    <property type="match status" value="1"/>
</dbReference>
<evidence type="ECO:0000256" key="6">
    <source>
        <dbReference type="ARBA" id="ARBA00022741"/>
    </source>
</evidence>
<comment type="function">
    <text evidence="12">Catalyzes the phosphorylation of ribose at O-5 in a reaction requiring ATP and magnesium. The resulting D-ribose-5-phosphate can then be used either for sythesis of nucleotides, histidine, and tryptophan, or as a component of the pentose phosphate pathway.</text>
</comment>
<feature type="binding site" evidence="12">
    <location>
        <position position="141"/>
    </location>
    <ligand>
        <name>substrate</name>
    </ligand>
</feature>
<feature type="binding site" evidence="12">
    <location>
        <position position="249"/>
    </location>
    <ligand>
        <name>substrate</name>
    </ligand>
</feature>
<keyword evidence="15" id="KW-1185">Reference proteome</keyword>
<feature type="binding site" evidence="12">
    <location>
        <begin position="40"/>
        <end position="44"/>
    </location>
    <ligand>
        <name>substrate</name>
    </ligand>
</feature>
<comment type="activity regulation">
    <text evidence="12">Activated by a monovalent cation that binds near, but not in, the active site. The most likely occupant of the site in vivo is potassium. Ion binding induces a conformational change that may alter substrate affinity.</text>
</comment>
<feature type="binding site" evidence="12">
    <location>
        <begin position="217"/>
        <end position="222"/>
    </location>
    <ligand>
        <name>ATP</name>
        <dbReference type="ChEBI" id="CHEBI:30616"/>
    </ligand>
</feature>
<dbReference type="SUPFAM" id="SSF53613">
    <property type="entry name" value="Ribokinase-like"/>
    <property type="match status" value="1"/>
</dbReference>
<name>A0A2H3LC78_9CHLR</name>
<evidence type="ECO:0000256" key="7">
    <source>
        <dbReference type="ARBA" id="ARBA00022777"/>
    </source>
</evidence>
<evidence type="ECO:0000256" key="9">
    <source>
        <dbReference type="ARBA" id="ARBA00022842"/>
    </source>
</evidence>
<dbReference type="GO" id="GO:0005524">
    <property type="term" value="F:ATP binding"/>
    <property type="evidence" value="ECO:0007669"/>
    <property type="project" value="UniProtKB-UniRule"/>
</dbReference>
<dbReference type="AlphaFoldDB" id="A0A2H3LC78"/>
<dbReference type="PROSITE" id="PS00584">
    <property type="entry name" value="PFKB_KINASES_2"/>
    <property type="match status" value="1"/>
</dbReference>
<sequence>MKRHILVVGSLNMDLVVQTPRHPQPGETLLGGPFATVPGGKGANQAVAAARLGAPIVMIGCTGDDRFGEELRQGLAADQIGINHIAVTSEAATGIALIAVDATGQNSIIVAPGANALLQPEDLQATEALFRTAAVLLVQLETPVATVTEALSLARRYRVPTLLNPAPAQPLGREILGMVDYLIPNEHEVGLLSGGEDRPAEAARQLRAQGVGSVIVTLGSAGALVVDQAGATAIAPFRVEAVDTTAAGDAFAGAFAVALYEGLSPREAAIWGAAAGAITVTRAGAQPALPRRAEVEALVAAQSQSR</sequence>
<dbReference type="NCBIfam" id="TIGR02152">
    <property type="entry name" value="D_ribokin_bact"/>
    <property type="match status" value="1"/>
</dbReference>
<evidence type="ECO:0000256" key="5">
    <source>
        <dbReference type="ARBA" id="ARBA00022723"/>
    </source>
</evidence>
<dbReference type="InterPro" id="IPR002139">
    <property type="entry name" value="Ribo/fructo_kinase"/>
</dbReference>
<dbReference type="HAMAP" id="MF_01987">
    <property type="entry name" value="Ribokinase"/>
    <property type="match status" value="1"/>
</dbReference>
<comment type="subcellular location">
    <subcellularLocation>
        <location evidence="12">Cytoplasm</location>
    </subcellularLocation>
</comment>
<dbReference type="Proteomes" id="UP000220922">
    <property type="component" value="Unassembled WGS sequence"/>
</dbReference>
<comment type="caution">
    <text evidence="14">The sequence shown here is derived from an EMBL/GenBank/DDBJ whole genome shotgun (WGS) entry which is preliminary data.</text>
</comment>
<keyword evidence="4 12" id="KW-0808">Transferase</keyword>
<comment type="subunit">
    <text evidence="12">Homodimer.</text>
</comment>
<comment type="similarity">
    <text evidence="12">Belongs to the carbohydrate kinase PfkB family. Ribokinase subfamily.</text>
</comment>
<comment type="cofactor">
    <cofactor evidence="12">
        <name>Mg(2+)</name>
        <dbReference type="ChEBI" id="CHEBI:18420"/>
    </cofactor>
    <text evidence="12">Requires a divalent cation, most likely magnesium in vivo, as an electrophilic catalyst to aid phosphoryl group transfer. It is the chelate of the metal and the nucleotide that is the actual substrate.</text>
</comment>
<dbReference type="EMBL" id="LYXE01000009">
    <property type="protein sequence ID" value="PDW01284.1"/>
    <property type="molecule type" value="Genomic_DNA"/>
</dbReference>
<reference evidence="14 15" key="1">
    <citation type="submission" date="2016-05" db="EMBL/GenBank/DDBJ databases">
        <authorList>
            <person name="Lavstsen T."/>
            <person name="Jespersen J.S."/>
        </authorList>
    </citation>
    <scope>NUCLEOTIDE SEQUENCE [LARGE SCALE GENOMIC DNA]</scope>
    <source>
        <strain evidence="14 15">B7-9</strain>
    </source>
</reference>
<keyword evidence="5 12" id="KW-0479">Metal-binding</keyword>
<feature type="binding site" evidence="12">
    <location>
        <position position="282"/>
    </location>
    <ligand>
        <name>K(+)</name>
        <dbReference type="ChEBI" id="CHEBI:29103"/>
    </ligand>
</feature>
<accession>A0A2H3LC78</accession>
<comment type="similarity">
    <text evidence="1">Belongs to the carbohydrate kinase pfkB family.</text>
</comment>
<feature type="binding site" evidence="12">
    <location>
        <position position="185"/>
    </location>
    <ligand>
        <name>ATP</name>
        <dbReference type="ChEBI" id="CHEBI:30616"/>
    </ligand>
</feature>
<feature type="binding site" evidence="12">
    <location>
        <position position="245"/>
    </location>
    <ligand>
        <name>K(+)</name>
        <dbReference type="ChEBI" id="CHEBI:29103"/>
    </ligand>
</feature>
<dbReference type="InterPro" id="IPR002173">
    <property type="entry name" value="Carboh/pur_kinase_PfkB_CS"/>
</dbReference>